<dbReference type="OrthoDB" id="308255at2759"/>
<dbReference type="RefSeq" id="XP_004035428.1">
    <property type="nucleotide sequence ID" value="XM_004035380.1"/>
</dbReference>
<reference evidence="2 3" key="1">
    <citation type="submission" date="2011-07" db="EMBL/GenBank/DDBJ databases">
        <authorList>
            <person name="Coyne R."/>
            <person name="Brami D."/>
            <person name="Johnson J."/>
            <person name="Hostetler J."/>
            <person name="Hannick L."/>
            <person name="Clark T."/>
            <person name="Cassidy-Hanley D."/>
            <person name="Inman J."/>
        </authorList>
    </citation>
    <scope>NUCLEOTIDE SEQUENCE [LARGE SCALE GENOMIC DNA]</scope>
    <source>
        <strain evidence="2 3">G5</strain>
    </source>
</reference>
<dbReference type="GeneID" id="14908084"/>
<dbReference type="Proteomes" id="UP000008983">
    <property type="component" value="Unassembled WGS sequence"/>
</dbReference>
<evidence type="ECO:0000313" key="3">
    <source>
        <dbReference type="Proteomes" id="UP000008983"/>
    </source>
</evidence>
<dbReference type="AlphaFoldDB" id="G0QS77"/>
<dbReference type="EMBL" id="GL983807">
    <property type="protein sequence ID" value="EGR31942.1"/>
    <property type="molecule type" value="Genomic_DNA"/>
</dbReference>
<accession>G0QS77</accession>
<evidence type="ECO:0000259" key="1">
    <source>
        <dbReference type="Pfam" id="PF00188"/>
    </source>
</evidence>
<dbReference type="InParanoid" id="G0QS77"/>
<sequence length="273" mass="30440">MDQLALQVFNEQNKIRQNPKSYIGNLERMLGFFKGNTLYLPGQIPLQTNEGPSAVRDCMNFLNRQQSLEPLKLNDQMSKAAQDHANDIGPKGITGHNGSDGSTMTSRLEKYGDWMGKIGENICFGGNTAVDIIVQLIIDDGVSNRGHRMNIFGKDYKVTGIAAAKHSQYDICCVLDYASEYTSKGNKCQLQLTLIQGDLGLQFQDQLKDFDNFFKKDPQQDQFTGNNQKPPGTVKTSTEKKINIVNGVRTVTETITYTLANGEVKVVEKVYQQ</sequence>
<dbReference type="InterPro" id="IPR014044">
    <property type="entry name" value="CAP_dom"/>
</dbReference>
<dbReference type="Gene3D" id="3.40.33.10">
    <property type="entry name" value="CAP"/>
    <property type="match status" value="1"/>
</dbReference>
<gene>
    <name evidence="2" type="ORF">IMG5_099700</name>
</gene>
<evidence type="ECO:0000313" key="2">
    <source>
        <dbReference type="EMBL" id="EGR31942.1"/>
    </source>
</evidence>
<dbReference type="eggNOG" id="ENOG502S55K">
    <property type="taxonomic scope" value="Eukaryota"/>
</dbReference>
<name>G0QS77_ICHMU</name>
<keyword evidence="3" id="KW-1185">Reference proteome</keyword>
<feature type="domain" description="SCP" evidence="1">
    <location>
        <begin position="13"/>
        <end position="177"/>
    </location>
</feature>
<organism evidence="2 3">
    <name type="scientific">Ichthyophthirius multifiliis</name>
    <name type="common">White spot disease agent</name>
    <name type="synonym">Ich</name>
    <dbReference type="NCBI Taxonomy" id="5932"/>
    <lineage>
        <taxon>Eukaryota</taxon>
        <taxon>Sar</taxon>
        <taxon>Alveolata</taxon>
        <taxon>Ciliophora</taxon>
        <taxon>Intramacronucleata</taxon>
        <taxon>Oligohymenophorea</taxon>
        <taxon>Hymenostomatida</taxon>
        <taxon>Ophryoglenina</taxon>
        <taxon>Ichthyophthirius</taxon>
    </lineage>
</organism>
<dbReference type="OMA" id="YRTICVI"/>
<protein>
    <submittedName>
        <fullName evidence="2">Scp-like extracellular, putative</fullName>
    </submittedName>
</protein>
<dbReference type="InterPro" id="IPR035940">
    <property type="entry name" value="CAP_sf"/>
</dbReference>
<dbReference type="Pfam" id="PF00188">
    <property type="entry name" value="CAP"/>
    <property type="match status" value="1"/>
</dbReference>
<dbReference type="CDD" id="cd05379">
    <property type="entry name" value="CAP_bacterial"/>
    <property type="match status" value="1"/>
</dbReference>
<dbReference type="PANTHER" id="PTHR31157">
    <property type="entry name" value="SCP DOMAIN-CONTAINING PROTEIN"/>
    <property type="match status" value="1"/>
</dbReference>
<proteinExistence type="predicted"/>
<dbReference type="SUPFAM" id="SSF55797">
    <property type="entry name" value="PR-1-like"/>
    <property type="match status" value="1"/>
</dbReference>
<dbReference type="PANTHER" id="PTHR31157:SF1">
    <property type="entry name" value="SCP DOMAIN-CONTAINING PROTEIN"/>
    <property type="match status" value="1"/>
</dbReference>